<name>A0ABV7IR27_9SPHN</name>
<gene>
    <name evidence="7" type="ORF">ACFOD9_05470</name>
</gene>
<evidence type="ECO:0000256" key="2">
    <source>
        <dbReference type="ARBA" id="ARBA00022723"/>
    </source>
</evidence>
<comment type="caution">
    <text evidence="7">The sequence shown here is derived from an EMBL/GenBank/DDBJ whole genome shotgun (WGS) entry which is preliminary data.</text>
</comment>
<keyword evidence="1" id="KW-0001">2Fe-2S</keyword>
<dbReference type="RefSeq" id="WP_379509081.1">
    <property type="nucleotide sequence ID" value="NZ_JBHRTQ010000005.1"/>
</dbReference>
<organism evidence="7 8">
    <name type="scientific">Novosphingobium bradum</name>
    <dbReference type="NCBI Taxonomy" id="1737444"/>
    <lineage>
        <taxon>Bacteria</taxon>
        <taxon>Pseudomonadati</taxon>
        <taxon>Pseudomonadota</taxon>
        <taxon>Alphaproteobacteria</taxon>
        <taxon>Sphingomonadales</taxon>
        <taxon>Sphingomonadaceae</taxon>
        <taxon>Novosphingobium</taxon>
    </lineage>
</organism>
<evidence type="ECO:0000313" key="8">
    <source>
        <dbReference type="Proteomes" id="UP001595604"/>
    </source>
</evidence>
<proteinExistence type="predicted"/>
<dbReference type="InterPro" id="IPR036922">
    <property type="entry name" value="Rieske_2Fe-2S_sf"/>
</dbReference>
<dbReference type="EMBL" id="JBHRTQ010000005">
    <property type="protein sequence ID" value="MFC3173696.1"/>
    <property type="molecule type" value="Genomic_DNA"/>
</dbReference>
<dbReference type="PROSITE" id="PS51296">
    <property type="entry name" value="RIESKE"/>
    <property type="match status" value="1"/>
</dbReference>
<sequence>MITEEQNRLLTHVEGDAPLGQMMRQRYWIPCARSAALVPDGAPQHVRLLGSDYVAFRATDGRIGFFDEACPHRGASLVLAQNKDCALRCLYHAWKIDVSGTVVDIPSEGERGEAIGARIKVNKYPTFEGGGMLWVFLGDGPPPPRPPLPFLDLDESRVWVSRSISPSNWFQGVEGTIDSVHVGTMHQSWIAQHFGKASADKPGEGSIGLTLNTHPRYEVQDTPYGMKAAAIRTLADGKQYVRVTSYVMPFVSLVPASGSDRTGTIFIAVPRDNTHHILFWGFWNEDGPRMESEKQMTVGTRDPDNWVTFDEGPNRTWGQDREAMARGHFTGFTRCLVDEDLVLQASQGVIQDRTKENLVSSDVGIARLRRRMLDEIAAFQRGEPAADVPDTVRPLDTVQPADYVWRELA</sequence>
<dbReference type="Pfam" id="PF19301">
    <property type="entry name" value="LigXa_C"/>
    <property type="match status" value="1"/>
</dbReference>
<keyword evidence="4" id="KW-0408">Iron</keyword>
<evidence type="ECO:0000313" key="7">
    <source>
        <dbReference type="EMBL" id="MFC3173696.1"/>
    </source>
</evidence>
<dbReference type="Gene3D" id="2.102.10.10">
    <property type="entry name" value="Rieske [2Fe-2S] iron-sulphur domain"/>
    <property type="match status" value="1"/>
</dbReference>
<evidence type="ECO:0000256" key="4">
    <source>
        <dbReference type="ARBA" id="ARBA00023004"/>
    </source>
</evidence>
<dbReference type="Pfam" id="PF00355">
    <property type="entry name" value="Rieske"/>
    <property type="match status" value="1"/>
</dbReference>
<keyword evidence="2" id="KW-0479">Metal-binding</keyword>
<keyword evidence="3" id="KW-0560">Oxidoreductase</keyword>
<accession>A0ABV7IR27</accession>
<keyword evidence="8" id="KW-1185">Reference proteome</keyword>
<dbReference type="InterPro" id="IPR050584">
    <property type="entry name" value="Cholesterol_7-desaturase"/>
</dbReference>
<reference evidence="8" key="1">
    <citation type="journal article" date="2019" name="Int. J. Syst. Evol. Microbiol.">
        <title>The Global Catalogue of Microorganisms (GCM) 10K type strain sequencing project: providing services to taxonomists for standard genome sequencing and annotation.</title>
        <authorList>
            <consortium name="The Broad Institute Genomics Platform"/>
            <consortium name="The Broad Institute Genome Sequencing Center for Infectious Disease"/>
            <person name="Wu L."/>
            <person name="Ma J."/>
        </authorList>
    </citation>
    <scope>NUCLEOTIDE SEQUENCE [LARGE SCALE GENOMIC DNA]</scope>
    <source>
        <strain evidence="8">KCTC 42984</strain>
    </source>
</reference>
<feature type="domain" description="Rieske" evidence="6">
    <location>
        <begin position="28"/>
        <end position="135"/>
    </location>
</feature>
<evidence type="ECO:0000256" key="1">
    <source>
        <dbReference type="ARBA" id="ARBA00022714"/>
    </source>
</evidence>
<dbReference type="SUPFAM" id="SSF50022">
    <property type="entry name" value="ISP domain"/>
    <property type="match status" value="1"/>
</dbReference>
<dbReference type="SUPFAM" id="SSF55961">
    <property type="entry name" value="Bet v1-like"/>
    <property type="match status" value="1"/>
</dbReference>
<evidence type="ECO:0000256" key="3">
    <source>
        <dbReference type="ARBA" id="ARBA00023002"/>
    </source>
</evidence>
<dbReference type="InterPro" id="IPR017941">
    <property type="entry name" value="Rieske_2Fe-2S"/>
</dbReference>
<dbReference type="PANTHER" id="PTHR21266:SF59">
    <property type="entry name" value="BLR4922 PROTEIN"/>
    <property type="match status" value="1"/>
</dbReference>
<dbReference type="Proteomes" id="UP001595604">
    <property type="component" value="Unassembled WGS sequence"/>
</dbReference>
<dbReference type="InterPro" id="IPR045623">
    <property type="entry name" value="LigXa_C"/>
</dbReference>
<evidence type="ECO:0000259" key="6">
    <source>
        <dbReference type="PROSITE" id="PS51296"/>
    </source>
</evidence>
<protein>
    <submittedName>
        <fullName evidence="7">Rieske 2Fe-2S domain-containing protein</fullName>
    </submittedName>
</protein>
<dbReference type="Gene3D" id="3.90.380.10">
    <property type="entry name" value="Naphthalene 1,2-dioxygenase Alpha Subunit, Chain A, domain 1"/>
    <property type="match status" value="1"/>
</dbReference>
<keyword evidence="5" id="KW-0411">Iron-sulfur</keyword>
<dbReference type="PANTHER" id="PTHR21266">
    <property type="entry name" value="IRON-SULFUR DOMAIN CONTAINING PROTEIN"/>
    <property type="match status" value="1"/>
</dbReference>
<evidence type="ECO:0000256" key="5">
    <source>
        <dbReference type="ARBA" id="ARBA00023014"/>
    </source>
</evidence>